<dbReference type="Proteomes" id="UP001459277">
    <property type="component" value="Unassembled WGS sequence"/>
</dbReference>
<sequence>MASSANTTSATSLSTSTSTVRTAISTHGVNPLLLLLSNMASMMTVKLDYNNYLVWRHQIEVILEANSAINFIEDNLEAPDPFLKDSSANYTTEANPEFI</sequence>
<organism evidence="1 2">
    <name type="scientific">Lithocarpus litseifolius</name>
    <dbReference type="NCBI Taxonomy" id="425828"/>
    <lineage>
        <taxon>Eukaryota</taxon>
        <taxon>Viridiplantae</taxon>
        <taxon>Streptophyta</taxon>
        <taxon>Embryophyta</taxon>
        <taxon>Tracheophyta</taxon>
        <taxon>Spermatophyta</taxon>
        <taxon>Magnoliopsida</taxon>
        <taxon>eudicotyledons</taxon>
        <taxon>Gunneridae</taxon>
        <taxon>Pentapetalae</taxon>
        <taxon>rosids</taxon>
        <taxon>fabids</taxon>
        <taxon>Fagales</taxon>
        <taxon>Fagaceae</taxon>
        <taxon>Lithocarpus</taxon>
    </lineage>
</organism>
<dbReference type="EMBL" id="JAZDWU010000003">
    <property type="protein sequence ID" value="KAL0008682.1"/>
    <property type="molecule type" value="Genomic_DNA"/>
</dbReference>
<reference evidence="1 2" key="1">
    <citation type="submission" date="2024-01" db="EMBL/GenBank/DDBJ databases">
        <title>A telomere-to-telomere, gap-free genome of sweet tea (Lithocarpus litseifolius).</title>
        <authorList>
            <person name="Zhou J."/>
        </authorList>
    </citation>
    <scope>NUCLEOTIDE SEQUENCE [LARGE SCALE GENOMIC DNA]</scope>
    <source>
        <strain evidence="1">Zhou-2022a</strain>
        <tissue evidence="1">Leaf</tissue>
    </source>
</reference>
<name>A0AAW2DE34_9ROSI</name>
<dbReference type="AlphaFoldDB" id="A0AAW2DE34"/>
<comment type="caution">
    <text evidence="1">The sequence shown here is derived from an EMBL/GenBank/DDBJ whole genome shotgun (WGS) entry which is preliminary data.</text>
</comment>
<evidence type="ECO:0000313" key="2">
    <source>
        <dbReference type="Proteomes" id="UP001459277"/>
    </source>
</evidence>
<protein>
    <recommendedName>
        <fullName evidence="3">Retrotransposon Copia-like N-terminal domain-containing protein</fullName>
    </recommendedName>
</protein>
<gene>
    <name evidence="1" type="ORF">SO802_010184</name>
</gene>
<evidence type="ECO:0000313" key="1">
    <source>
        <dbReference type="EMBL" id="KAL0008682.1"/>
    </source>
</evidence>
<evidence type="ECO:0008006" key="3">
    <source>
        <dbReference type="Google" id="ProtNLM"/>
    </source>
</evidence>
<accession>A0AAW2DE34</accession>
<keyword evidence="2" id="KW-1185">Reference proteome</keyword>
<proteinExistence type="predicted"/>